<evidence type="ECO:0000256" key="1">
    <source>
        <dbReference type="ARBA" id="ARBA00004651"/>
    </source>
</evidence>
<feature type="transmembrane region" description="Helical" evidence="6">
    <location>
        <begin position="148"/>
        <end position="165"/>
    </location>
</feature>
<proteinExistence type="predicted"/>
<keyword evidence="5 6" id="KW-0472">Membrane</keyword>
<sequence>MKCLNLSDRTMRHSVLNIVGTLMIALCQWLQVILITRVLGLYEVGVFTYFLAVMGPLVLLARFSLSILVPTQEKLNYSFQIFFYYRNVMNIAFIGAGVIVTLALGLTVYEKLCLMIFIIFKYYETKEEFVYTENIALGHIKFLAQSKIYKSIVTTVMFVAAVIIFESLMAAVMSLFFSQFLVYLFYTGRYTTVNHKDRFSISIKQFKNIFILGIGLTLVEVLSSLMTNVPRFLIEHYFSMVELGIYGTLMYAATLTSNIIIAINQAVVSKLVNYRKENHRKFNVYLVKLFLILTVLIILGELVLITYGTQIFAFIYSDVFLEFNTEMILLGMLLCFQVYSKVLEMIMSILNQYKIQVMMQGVTFVLIVVLSFILVIPYGITGALLAALITQVLHLLAQLIAVVYYNKERFEEG</sequence>
<name>A0ABW5WUJ5_9STAP</name>
<feature type="transmembrane region" description="Helical" evidence="6">
    <location>
        <begin position="289"/>
        <end position="316"/>
    </location>
</feature>
<keyword evidence="2" id="KW-1003">Cell membrane</keyword>
<protein>
    <submittedName>
        <fullName evidence="7">Oligosaccharide flippase family protein</fullName>
    </submittedName>
</protein>
<gene>
    <name evidence="7" type="ORF">ACFSX4_05530</name>
</gene>
<feature type="transmembrane region" description="Helical" evidence="6">
    <location>
        <begin position="386"/>
        <end position="405"/>
    </location>
</feature>
<evidence type="ECO:0000256" key="6">
    <source>
        <dbReference type="SAM" id="Phobius"/>
    </source>
</evidence>
<reference evidence="8" key="1">
    <citation type="journal article" date="2019" name="Int. J. Syst. Evol. Microbiol.">
        <title>The Global Catalogue of Microorganisms (GCM) 10K type strain sequencing project: providing services to taxonomists for standard genome sequencing and annotation.</title>
        <authorList>
            <consortium name="The Broad Institute Genomics Platform"/>
            <consortium name="The Broad Institute Genome Sequencing Center for Infectious Disease"/>
            <person name="Wu L."/>
            <person name="Ma J."/>
        </authorList>
    </citation>
    <scope>NUCLEOTIDE SEQUENCE [LARGE SCALE GENOMIC DNA]</scope>
    <source>
        <strain evidence="8">KCTC 33575</strain>
    </source>
</reference>
<feature type="transmembrane region" description="Helical" evidence="6">
    <location>
        <begin position="328"/>
        <end position="350"/>
    </location>
</feature>
<accession>A0ABW5WUJ5</accession>
<comment type="caution">
    <text evidence="7">The sequence shown here is derived from an EMBL/GenBank/DDBJ whole genome shotgun (WGS) entry which is preliminary data.</text>
</comment>
<evidence type="ECO:0000313" key="8">
    <source>
        <dbReference type="Proteomes" id="UP001597519"/>
    </source>
</evidence>
<dbReference type="InterPro" id="IPR050833">
    <property type="entry name" value="Poly_Biosynth_Transport"/>
</dbReference>
<dbReference type="PANTHER" id="PTHR30250:SF11">
    <property type="entry name" value="O-ANTIGEN TRANSPORTER-RELATED"/>
    <property type="match status" value="1"/>
</dbReference>
<evidence type="ECO:0000256" key="5">
    <source>
        <dbReference type="ARBA" id="ARBA00023136"/>
    </source>
</evidence>
<dbReference type="EMBL" id="JBHUOQ010000001">
    <property type="protein sequence ID" value="MFD2829923.1"/>
    <property type="molecule type" value="Genomic_DNA"/>
</dbReference>
<evidence type="ECO:0000313" key="7">
    <source>
        <dbReference type="EMBL" id="MFD2829923.1"/>
    </source>
</evidence>
<dbReference type="PANTHER" id="PTHR30250">
    <property type="entry name" value="PST FAMILY PREDICTED COLANIC ACID TRANSPORTER"/>
    <property type="match status" value="1"/>
</dbReference>
<keyword evidence="3 6" id="KW-0812">Transmembrane</keyword>
<dbReference type="Proteomes" id="UP001597519">
    <property type="component" value="Unassembled WGS sequence"/>
</dbReference>
<comment type="subcellular location">
    <subcellularLocation>
        <location evidence="1">Cell membrane</location>
        <topology evidence="1">Multi-pass membrane protein</topology>
    </subcellularLocation>
</comment>
<keyword evidence="8" id="KW-1185">Reference proteome</keyword>
<feature type="transmembrane region" description="Helical" evidence="6">
    <location>
        <begin position="362"/>
        <end position="380"/>
    </location>
</feature>
<feature type="transmembrane region" description="Helical" evidence="6">
    <location>
        <begin position="88"/>
        <end position="109"/>
    </location>
</feature>
<evidence type="ECO:0000256" key="3">
    <source>
        <dbReference type="ARBA" id="ARBA00022692"/>
    </source>
</evidence>
<evidence type="ECO:0000256" key="4">
    <source>
        <dbReference type="ARBA" id="ARBA00022989"/>
    </source>
</evidence>
<feature type="transmembrane region" description="Helical" evidence="6">
    <location>
        <begin position="209"/>
        <end position="229"/>
    </location>
</feature>
<keyword evidence="4 6" id="KW-1133">Transmembrane helix</keyword>
<feature type="transmembrane region" description="Helical" evidence="6">
    <location>
        <begin position="15"/>
        <end position="34"/>
    </location>
</feature>
<dbReference type="Pfam" id="PF01943">
    <property type="entry name" value="Polysacc_synt"/>
    <property type="match status" value="1"/>
</dbReference>
<dbReference type="RefSeq" id="WP_377772365.1">
    <property type="nucleotide sequence ID" value="NZ_JBHUOQ010000001.1"/>
</dbReference>
<evidence type="ECO:0000256" key="2">
    <source>
        <dbReference type="ARBA" id="ARBA00022475"/>
    </source>
</evidence>
<feature type="transmembrane region" description="Helical" evidence="6">
    <location>
        <begin position="46"/>
        <end position="68"/>
    </location>
</feature>
<dbReference type="InterPro" id="IPR002797">
    <property type="entry name" value="Polysacc_synth"/>
</dbReference>
<organism evidence="7 8">
    <name type="scientific">Corticicoccus populi</name>
    <dbReference type="NCBI Taxonomy" id="1812821"/>
    <lineage>
        <taxon>Bacteria</taxon>
        <taxon>Bacillati</taxon>
        <taxon>Bacillota</taxon>
        <taxon>Bacilli</taxon>
        <taxon>Bacillales</taxon>
        <taxon>Staphylococcaceae</taxon>
        <taxon>Corticicoccus</taxon>
    </lineage>
</organism>
<feature type="transmembrane region" description="Helical" evidence="6">
    <location>
        <begin position="249"/>
        <end position="268"/>
    </location>
</feature>